<dbReference type="Proteomes" id="UP001162640">
    <property type="component" value="Unassembled WGS sequence"/>
</dbReference>
<feature type="region of interest" description="Disordered" evidence="1">
    <location>
        <begin position="114"/>
        <end position="180"/>
    </location>
</feature>
<protein>
    <submittedName>
        <fullName evidence="2">Uncharacterized protein</fullName>
    </submittedName>
</protein>
<reference evidence="3" key="1">
    <citation type="journal article" date="2023" name="Commun. Biol.">
        <title>Genome analysis of Parmales, the sister group of diatoms, reveals the evolutionary specialization of diatoms from phago-mixotrophs to photoautotrophs.</title>
        <authorList>
            <person name="Ban H."/>
            <person name="Sato S."/>
            <person name="Yoshikawa S."/>
            <person name="Yamada K."/>
            <person name="Nakamura Y."/>
            <person name="Ichinomiya M."/>
            <person name="Sato N."/>
            <person name="Blanc-Mathieu R."/>
            <person name="Endo H."/>
            <person name="Kuwata A."/>
            <person name="Ogata H."/>
        </authorList>
    </citation>
    <scope>NUCLEOTIDE SEQUENCE [LARGE SCALE GENOMIC DNA]</scope>
</reference>
<evidence type="ECO:0000256" key="1">
    <source>
        <dbReference type="SAM" id="MobiDB-lite"/>
    </source>
</evidence>
<comment type="caution">
    <text evidence="2">The sequence shown here is derived from an EMBL/GenBank/DDBJ whole genome shotgun (WGS) entry which is preliminary data.</text>
</comment>
<name>A0A9W6ZZZ4_9STRA</name>
<feature type="region of interest" description="Disordered" evidence="1">
    <location>
        <begin position="1"/>
        <end position="21"/>
    </location>
</feature>
<feature type="compositionally biased region" description="Pro residues" evidence="1">
    <location>
        <begin position="1"/>
        <end position="14"/>
    </location>
</feature>
<evidence type="ECO:0000313" key="2">
    <source>
        <dbReference type="EMBL" id="GMH58915.1"/>
    </source>
</evidence>
<dbReference type="EMBL" id="BLQM01000068">
    <property type="protein sequence ID" value="GMH58915.1"/>
    <property type="molecule type" value="Genomic_DNA"/>
</dbReference>
<accession>A0A9W6ZZZ4</accession>
<organism evidence="2 3">
    <name type="scientific">Triparma laevis f. inornata</name>
    <dbReference type="NCBI Taxonomy" id="1714386"/>
    <lineage>
        <taxon>Eukaryota</taxon>
        <taxon>Sar</taxon>
        <taxon>Stramenopiles</taxon>
        <taxon>Ochrophyta</taxon>
        <taxon>Bolidophyceae</taxon>
        <taxon>Parmales</taxon>
        <taxon>Triparmaceae</taxon>
        <taxon>Triparma</taxon>
    </lineage>
</organism>
<feature type="compositionally biased region" description="Low complexity" evidence="1">
    <location>
        <begin position="119"/>
        <end position="139"/>
    </location>
</feature>
<feature type="compositionally biased region" description="Acidic residues" evidence="1">
    <location>
        <begin position="167"/>
        <end position="180"/>
    </location>
</feature>
<feature type="compositionally biased region" description="Basic and acidic residues" evidence="1">
    <location>
        <begin position="152"/>
        <end position="166"/>
    </location>
</feature>
<dbReference type="AlphaFoldDB" id="A0A9W6ZZZ4"/>
<feature type="compositionally biased region" description="Basic and acidic residues" evidence="1">
    <location>
        <begin position="50"/>
        <end position="60"/>
    </location>
</feature>
<sequence>MAFPGDSPPPPPNTGPVMTPVQTNTRFWARSTGVMALSSNGSQNTDSTSDEVRRREERSDELEIRDFCTLLALKAFKTNSSLRSSQLADASIDSDYLSLEIIDMDKDLMFVAEEKNDEGSGSESESINQSTSSTSMSIDINPIENPDVYLNSDERSIEVAEAKNDDGDVADDESIDSEAK</sequence>
<evidence type="ECO:0000313" key="3">
    <source>
        <dbReference type="Proteomes" id="UP001162640"/>
    </source>
</evidence>
<feature type="region of interest" description="Disordered" evidence="1">
    <location>
        <begin position="34"/>
        <end position="60"/>
    </location>
</feature>
<gene>
    <name evidence="2" type="ORF">TL16_g02716</name>
</gene>
<proteinExistence type="predicted"/>